<feature type="transmembrane region" description="Helical" evidence="1">
    <location>
        <begin position="392"/>
        <end position="411"/>
    </location>
</feature>
<proteinExistence type="predicted"/>
<dbReference type="Proteomes" id="UP000631421">
    <property type="component" value="Unassembled WGS sequence"/>
</dbReference>
<feature type="transmembrane region" description="Helical" evidence="1">
    <location>
        <begin position="503"/>
        <end position="523"/>
    </location>
</feature>
<reference evidence="2" key="1">
    <citation type="journal article" date="2015" name="ISME J.">
        <title>Draft Genome Sequence of Streptomyces incarnatus NRRL8089, which Produces the Nucleoside Antibiotic Sinefungin.</title>
        <authorList>
            <person name="Oshima K."/>
            <person name="Hattori M."/>
            <person name="Shimizu H."/>
            <person name="Fukuda K."/>
            <person name="Nemoto M."/>
            <person name="Inagaki K."/>
            <person name="Tamura T."/>
        </authorList>
    </citation>
    <scope>NUCLEOTIDE SEQUENCE</scope>
    <source>
        <strain evidence="2">FACHB-1277</strain>
    </source>
</reference>
<dbReference type="RefSeq" id="WP_190350022.1">
    <property type="nucleotide sequence ID" value="NZ_JACJPY010000011.1"/>
</dbReference>
<name>A0A926UR90_9CYAN</name>
<dbReference type="AlphaFoldDB" id="A0A926UR90"/>
<feature type="transmembrane region" description="Helical" evidence="1">
    <location>
        <begin position="454"/>
        <end position="476"/>
    </location>
</feature>
<keyword evidence="3" id="KW-1185">Reference proteome</keyword>
<organism evidence="2 3">
    <name type="scientific">Pseudanabaena cinerea FACHB-1277</name>
    <dbReference type="NCBI Taxonomy" id="2949581"/>
    <lineage>
        <taxon>Bacteria</taxon>
        <taxon>Bacillati</taxon>
        <taxon>Cyanobacteriota</taxon>
        <taxon>Cyanophyceae</taxon>
        <taxon>Pseudanabaenales</taxon>
        <taxon>Pseudanabaenaceae</taxon>
        <taxon>Pseudanabaena</taxon>
        <taxon>Pseudanabaena cinerea</taxon>
    </lineage>
</organism>
<feature type="transmembrane region" description="Helical" evidence="1">
    <location>
        <begin position="330"/>
        <end position="351"/>
    </location>
</feature>
<sequence>MNNSPIDIPNAPTWLDRLGNWNPQLLREIRGRLKRRNLIVAVSVSLLFQVLLLLFYSQRLPVNDCYIQPGGFGCATSWTEWWREQFRFLAWVEPFLLFLTGIYSIVADLSLEDYKGTLNFIRISPRSSVSILLGKVMGVPLLAYISLGLIIPYHLVTAIKGDVAIAFMLSFYIMLIGTAFLLFSASLLIALLSGWQAKFGGQVSAGALLFAFISFIWISPAFMWWNSITTWSAYSEFLYGRAIAPITAEWWYLPISNNIWAAHGFNIGNLLVFNLAIWRILERRFHNPTATIASKGQSYVITAYLEILMLGFCVQSWVNQSDANEFELQLIMLLLLYIANSLIFLSAIAALTPPRQALLDWVRFGALSTTEEHPSGWLYILRDLIWSDKSPAPVAILLNLLFTHLPILIWVNSWKNPSAQAKALIVIASFVLTSLLISLINQLIMFLKTRNPSAWSTGAILGLIVLPSLTMLSLSISPDRYGSVWLFFGYPWAILTNIKQIDLIAGFSAQISVIIALSLQFVHRLQRANNMAK</sequence>
<keyword evidence="1" id="KW-0812">Transmembrane</keyword>
<keyword evidence="1" id="KW-1133">Transmembrane helix</keyword>
<evidence type="ECO:0000256" key="1">
    <source>
        <dbReference type="SAM" id="Phobius"/>
    </source>
</evidence>
<comment type="caution">
    <text evidence="2">The sequence shown here is derived from an EMBL/GenBank/DDBJ whole genome shotgun (WGS) entry which is preliminary data.</text>
</comment>
<protein>
    <submittedName>
        <fullName evidence="2">Uncharacterized protein</fullName>
    </submittedName>
</protein>
<evidence type="ECO:0000313" key="2">
    <source>
        <dbReference type="EMBL" id="MBD2149654.1"/>
    </source>
</evidence>
<accession>A0A926UR90</accession>
<dbReference type="EMBL" id="JACJPY010000011">
    <property type="protein sequence ID" value="MBD2149654.1"/>
    <property type="molecule type" value="Genomic_DNA"/>
</dbReference>
<feature type="transmembrane region" description="Helical" evidence="1">
    <location>
        <begin position="37"/>
        <end position="56"/>
    </location>
</feature>
<feature type="transmembrane region" description="Helical" evidence="1">
    <location>
        <begin position="163"/>
        <end position="191"/>
    </location>
</feature>
<feature type="transmembrane region" description="Helical" evidence="1">
    <location>
        <begin position="88"/>
        <end position="111"/>
    </location>
</feature>
<feature type="transmembrane region" description="Helical" evidence="1">
    <location>
        <begin position="132"/>
        <end position="151"/>
    </location>
</feature>
<evidence type="ECO:0000313" key="3">
    <source>
        <dbReference type="Proteomes" id="UP000631421"/>
    </source>
</evidence>
<reference evidence="2" key="2">
    <citation type="submission" date="2020-08" db="EMBL/GenBank/DDBJ databases">
        <authorList>
            <person name="Chen M."/>
            <person name="Teng W."/>
            <person name="Zhao L."/>
            <person name="Hu C."/>
            <person name="Zhou Y."/>
            <person name="Han B."/>
            <person name="Song L."/>
            <person name="Shu W."/>
        </authorList>
    </citation>
    <scope>NUCLEOTIDE SEQUENCE</scope>
    <source>
        <strain evidence="2">FACHB-1277</strain>
    </source>
</reference>
<gene>
    <name evidence="2" type="ORF">H6F44_05870</name>
</gene>
<keyword evidence="1" id="KW-0472">Membrane</keyword>
<feature type="transmembrane region" description="Helical" evidence="1">
    <location>
        <begin position="203"/>
        <end position="225"/>
    </location>
</feature>
<feature type="transmembrane region" description="Helical" evidence="1">
    <location>
        <begin position="423"/>
        <end position="447"/>
    </location>
</feature>
<feature type="transmembrane region" description="Helical" evidence="1">
    <location>
        <begin position="259"/>
        <end position="278"/>
    </location>
</feature>